<name>A0A4Z2FDY5_9TELE</name>
<keyword evidence="3" id="KW-1185">Reference proteome</keyword>
<comment type="caution">
    <text evidence="2">The sequence shown here is derived from an EMBL/GenBank/DDBJ whole genome shotgun (WGS) entry which is preliminary data.</text>
</comment>
<dbReference type="EMBL" id="SRLO01001309">
    <property type="protein sequence ID" value="TNN39095.1"/>
    <property type="molecule type" value="Genomic_DNA"/>
</dbReference>
<evidence type="ECO:0000313" key="3">
    <source>
        <dbReference type="Proteomes" id="UP000314294"/>
    </source>
</evidence>
<protein>
    <submittedName>
        <fullName evidence="2">Uncharacterized protein</fullName>
    </submittedName>
</protein>
<dbReference type="AlphaFoldDB" id="A0A4Z2FDY5"/>
<reference evidence="2 3" key="1">
    <citation type="submission" date="2019-03" db="EMBL/GenBank/DDBJ databases">
        <title>First draft genome of Liparis tanakae, snailfish: a comprehensive survey of snailfish specific genes.</title>
        <authorList>
            <person name="Kim W."/>
            <person name="Song I."/>
            <person name="Jeong J.-H."/>
            <person name="Kim D."/>
            <person name="Kim S."/>
            <person name="Ryu S."/>
            <person name="Song J.Y."/>
            <person name="Lee S.K."/>
        </authorList>
    </citation>
    <scope>NUCLEOTIDE SEQUENCE [LARGE SCALE GENOMIC DNA]</scope>
    <source>
        <tissue evidence="2">Muscle</tissue>
    </source>
</reference>
<accession>A0A4Z2FDY5</accession>
<proteinExistence type="predicted"/>
<evidence type="ECO:0000313" key="2">
    <source>
        <dbReference type="EMBL" id="TNN39095.1"/>
    </source>
</evidence>
<evidence type="ECO:0000256" key="1">
    <source>
        <dbReference type="SAM" id="MobiDB-lite"/>
    </source>
</evidence>
<sequence length="84" mass="9368">MFRRGCSCETLHIQPLGGGGGRGRGRGREEEEEAVIQKPGGVPENRAAAPRLWRPRRGNAVFVLWRGAGRRHEPRSIDHENTDV</sequence>
<gene>
    <name evidence="2" type="ORF">EYF80_050730</name>
</gene>
<feature type="region of interest" description="Disordered" evidence="1">
    <location>
        <begin position="12"/>
        <end position="51"/>
    </location>
</feature>
<organism evidence="2 3">
    <name type="scientific">Liparis tanakae</name>
    <name type="common">Tanaka's snailfish</name>
    <dbReference type="NCBI Taxonomy" id="230148"/>
    <lineage>
        <taxon>Eukaryota</taxon>
        <taxon>Metazoa</taxon>
        <taxon>Chordata</taxon>
        <taxon>Craniata</taxon>
        <taxon>Vertebrata</taxon>
        <taxon>Euteleostomi</taxon>
        <taxon>Actinopterygii</taxon>
        <taxon>Neopterygii</taxon>
        <taxon>Teleostei</taxon>
        <taxon>Neoteleostei</taxon>
        <taxon>Acanthomorphata</taxon>
        <taxon>Eupercaria</taxon>
        <taxon>Perciformes</taxon>
        <taxon>Cottioidei</taxon>
        <taxon>Cottales</taxon>
        <taxon>Liparidae</taxon>
        <taxon>Liparis</taxon>
    </lineage>
</organism>
<dbReference type="Proteomes" id="UP000314294">
    <property type="component" value="Unassembled WGS sequence"/>
</dbReference>